<dbReference type="Pfam" id="PF20067">
    <property type="entry name" value="SSL_N"/>
    <property type="match status" value="1"/>
</dbReference>
<evidence type="ECO:0000259" key="4">
    <source>
        <dbReference type="Pfam" id="PF03088"/>
    </source>
</evidence>
<dbReference type="InterPro" id="IPR018119">
    <property type="entry name" value="Strictosidine_synth_cons-reg"/>
</dbReference>
<dbReference type="RefSeq" id="WP_007185801.1">
    <property type="nucleotide sequence ID" value="NZ_AKGD01000002.1"/>
</dbReference>
<dbReference type="OrthoDB" id="9775406at2"/>
<gene>
    <name evidence="5" type="ORF">WQQ_28600</name>
</gene>
<dbReference type="SUPFAM" id="SSF63829">
    <property type="entry name" value="Calcium-dependent phosphotriesterase"/>
    <property type="match status" value="1"/>
</dbReference>
<evidence type="ECO:0000313" key="5">
    <source>
        <dbReference type="EMBL" id="EIT69278.1"/>
    </source>
</evidence>
<proteinExistence type="inferred from homology"/>
<name>I8T6A4_9GAMM</name>
<dbReference type="GO" id="GO:0016787">
    <property type="term" value="F:hydrolase activity"/>
    <property type="evidence" value="ECO:0007669"/>
    <property type="project" value="TreeGrafter"/>
</dbReference>
<evidence type="ECO:0000256" key="1">
    <source>
        <dbReference type="ARBA" id="ARBA00009191"/>
    </source>
</evidence>
<dbReference type="Gene3D" id="2.120.10.30">
    <property type="entry name" value="TolB, C-terminal domain"/>
    <property type="match status" value="1"/>
</dbReference>
<accession>I8T6A4</accession>
<comment type="caution">
    <text evidence="5">The sequence shown here is derived from an EMBL/GenBank/DDBJ whole genome shotgun (WGS) entry which is preliminary data.</text>
</comment>
<feature type="domain" description="Strictosidine synthase conserved region" evidence="4">
    <location>
        <begin position="142"/>
        <end position="228"/>
    </location>
</feature>
<dbReference type="Proteomes" id="UP000003704">
    <property type="component" value="Unassembled WGS sequence"/>
</dbReference>
<dbReference type="PANTHER" id="PTHR10426:SF88">
    <property type="entry name" value="ADIPOCYTE PLASMA MEMBRANE-ASSOCIATED PROTEIN HEMOMUCIN-RELATED"/>
    <property type="match status" value="1"/>
</dbReference>
<dbReference type="PANTHER" id="PTHR10426">
    <property type="entry name" value="STRICTOSIDINE SYNTHASE-RELATED"/>
    <property type="match status" value="1"/>
</dbReference>
<evidence type="ECO:0000256" key="3">
    <source>
        <dbReference type="ARBA" id="ARBA00023180"/>
    </source>
</evidence>
<comment type="similarity">
    <text evidence="1">Belongs to the strictosidine synthase family.</text>
</comment>
<keyword evidence="2" id="KW-0597">Phosphoprotein</keyword>
<dbReference type="AlphaFoldDB" id="I8T6A4"/>
<keyword evidence="6" id="KW-1185">Reference proteome</keyword>
<evidence type="ECO:0000256" key="2">
    <source>
        <dbReference type="ARBA" id="ARBA00022553"/>
    </source>
</evidence>
<sequence>MKIFKGALAVLVLLIGYLLLWPVDVDPVAWTPTPPPPPTQGDQLRSVQRIGTALDGPEGIAFDANGLLYAGTADGRLLRIDASKGECQVLDSTGGRPLGLAVADDGGLFIADARRGLLKLDAAGNLSVLASSAEGVDFGFTDDVDVSRDGLVYFTDASSKFHYGEQLDDVIEHGRHGRLLRFDPTKNETEVLLQQLPFANGVALGPDQQSLVVVEMSEYRLTRYWIAGEKAGQREVFADNLPGFADNLSFNGRDRYWVAIYGPRDATLDSLLPNAFARKIIARLPGFLRPKPKHEAHVMGFDLDGKLVADWVYSDADAYAPITSVEERDGWLYLGSLEAQSLGRIRLEDALSGQSKAPEPAMAIDC</sequence>
<keyword evidence="3" id="KW-0325">Glycoprotein</keyword>
<protein>
    <recommendedName>
        <fullName evidence="4">Strictosidine synthase conserved region domain-containing protein</fullName>
    </recommendedName>
</protein>
<evidence type="ECO:0000313" key="6">
    <source>
        <dbReference type="Proteomes" id="UP000003704"/>
    </source>
</evidence>
<reference evidence="5 6" key="1">
    <citation type="journal article" date="2012" name="J. Bacteriol.">
        <title>Genome Sequence of n-Alkane-Degrading Hydrocarboniphaga effusa Strain AP103T (ATCC BAA-332T).</title>
        <authorList>
            <person name="Chang H.K."/>
            <person name="Zylstra G.J."/>
            <person name="Chae J.C."/>
        </authorList>
    </citation>
    <scope>NUCLEOTIDE SEQUENCE [LARGE SCALE GENOMIC DNA]</scope>
    <source>
        <strain evidence="5 6">AP103</strain>
    </source>
</reference>
<dbReference type="EMBL" id="AKGD01000002">
    <property type="protein sequence ID" value="EIT69278.1"/>
    <property type="molecule type" value="Genomic_DNA"/>
</dbReference>
<dbReference type="GO" id="GO:0012505">
    <property type="term" value="C:endomembrane system"/>
    <property type="evidence" value="ECO:0007669"/>
    <property type="project" value="TreeGrafter"/>
</dbReference>
<dbReference type="Pfam" id="PF03088">
    <property type="entry name" value="Str_synth"/>
    <property type="match status" value="1"/>
</dbReference>
<dbReference type="InterPro" id="IPR011042">
    <property type="entry name" value="6-blade_b-propeller_TolB-like"/>
</dbReference>
<dbReference type="STRING" id="1172194.WQQ_28600"/>
<organism evidence="5 6">
    <name type="scientific">Hydrocarboniphaga effusa AP103</name>
    <dbReference type="NCBI Taxonomy" id="1172194"/>
    <lineage>
        <taxon>Bacteria</taxon>
        <taxon>Pseudomonadati</taxon>
        <taxon>Pseudomonadota</taxon>
        <taxon>Gammaproteobacteria</taxon>
        <taxon>Nevskiales</taxon>
        <taxon>Nevskiaceae</taxon>
        <taxon>Hydrocarboniphaga</taxon>
    </lineage>
</organism>